<comment type="similarity">
    <text evidence="1">Belongs to the BlaI transcriptional regulatory family.</text>
</comment>
<sequence>MTKNAHLKPTAAELEILQILWKYGPSTVRFVNEKLNERKVVGYTTTLKIMQLMNEKHFLERETSQRSHIYCPLVKEKETQGVLLDRFLETAFGGSALKLVMQILGHHRTSKAEIAQIKDFLKSLERGEE</sequence>
<proteinExistence type="inferred from homology"/>
<reference evidence="5 6" key="1">
    <citation type="submission" date="2024-09" db="EMBL/GenBank/DDBJ databases">
        <title>Laminarin stimulates single cell rates of sulfate reduction while oxygen inhibits transcriptomic activity in coastal marine sediment.</title>
        <authorList>
            <person name="Lindsay M."/>
            <person name="Orcutt B."/>
            <person name="Emerson D."/>
            <person name="Stepanauskas R."/>
            <person name="D'Angelo T."/>
        </authorList>
    </citation>
    <scope>NUCLEOTIDE SEQUENCE [LARGE SCALE GENOMIC DNA]</scope>
    <source>
        <strain evidence="5">SAG AM-311-K15</strain>
    </source>
</reference>
<gene>
    <name evidence="5" type="ORF">ACFL27_20615</name>
</gene>
<dbReference type="PIRSF" id="PIRSF019455">
    <property type="entry name" value="CopR_AtkY"/>
    <property type="match status" value="1"/>
</dbReference>
<dbReference type="Gene3D" id="1.10.4040.10">
    <property type="entry name" value="Penicillinase repressor domain"/>
    <property type="match status" value="1"/>
</dbReference>
<keyword evidence="2" id="KW-0805">Transcription regulation</keyword>
<dbReference type="InterPro" id="IPR005650">
    <property type="entry name" value="BlaI_family"/>
</dbReference>
<keyword evidence="6" id="KW-1185">Reference proteome</keyword>
<dbReference type="InterPro" id="IPR036388">
    <property type="entry name" value="WH-like_DNA-bd_sf"/>
</dbReference>
<dbReference type="SUPFAM" id="SSF46785">
    <property type="entry name" value="Winged helix' DNA-binding domain"/>
    <property type="match status" value="1"/>
</dbReference>
<organism evidence="5 6">
    <name type="scientific">candidate division CSSED10-310 bacterium</name>
    <dbReference type="NCBI Taxonomy" id="2855610"/>
    <lineage>
        <taxon>Bacteria</taxon>
        <taxon>Bacteria division CSSED10-310</taxon>
    </lineage>
</organism>
<dbReference type="Pfam" id="PF03965">
    <property type="entry name" value="Penicillinase_R"/>
    <property type="match status" value="1"/>
</dbReference>
<evidence type="ECO:0000256" key="2">
    <source>
        <dbReference type="ARBA" id="ARBA00023015"/>
    </source>
</evidence>
<evidence type="ECO:0000313" key="5">
    <source>
        <dbReference type="EMBL" id="MFC1852608.1"/>
    </source>
</evidence>
<dbReference type="InterPro" id="IPR036390">
    <property type="entry name" value="WH_DNA-bd_sf"/>
</dbReference>
<evidence type="ECO:0000256" key="4">
    <source>
        <dbReference type="ARBA" id="ARBA00023163"/>
    </source>
</evidence>
<protein>
    <submittedName>
        <fullName evidence="5">BlaI/MecI/CopY family transcriptional regulator</fullName>
    </submittedName>
</protein>
<accession>A0ABV6Z2C2</accession>
<keyword evidence="4" id="KW-0804">Transcription</keyword>
<dbReference type="Proteomes" id="UP001594351">
    <property type="component" value="Unassembled WGS sequence"/>
</dbReference>
<evidence type="ECO:0000256" key="1">
    <source>
        <dbReference type="ARBA" id="ARBA00011046"/>
    </source>
</evidence>
<evidence type="ECO:0000313" key="6">
    <source>
        <dbReference type="Proteomes" id="UP001594351"/>
    </source>
</evidence>
<comment type="caution">
    <text evidence="5">The sequence shown here is derived from an EMBL/GenBank/DDBJ whole genome shotgun (WGS) entry which is preliminary data.</text>
</comment>
<keyword evidence="3" id="KW-0238">DNA-binding</keyword>
<name>A0ABV6Z2C2_UNCC1</name>
<dbReference type="EMBL" id="JBHPBY010000338">
    <property type="protein sequence ID" value="MFC1852608.1"/>
    <property type="molecule type" value="Genomic_DNA"/>
</dbReference>
<evidence type="ECO:0000256" key="3">
    <source>
        <dbReference type="ARBA" id="ARBA00023125"/>
    </source>
</evidence>
<dbReference type="Gene3D" id="1.10.10.10">
    <property type="entry name" value="Winged helix-like DNA-binding domain superfamily/Winged helix DNA-binding domain"/>
    <property type="match status" value="1"/>
</dbReference>